<dbReference type="InterPro" id="IPR033916">
    <property type="entry name" value="ML_Npc2-like"/>
</dbReference>
<dbReference type="GO" id="GO:0032367">
    <property type="term" value="P:intracellular cholesterol transport"/>
    <property type="evidence" value="ECO:0007669"/>
    <property type="project" value="InterPro"/>
</dbReference>
<dbReference type="GO" id="GO:0005576">
    <property type="term" value="C:extracellular region"/>
    <property type="evidence" value="ECO:0007669"/>
    <property type="project" value="UniProtKB-SubCell"/>
</dbReference>
<comment type="subcellular location">
    <subcellularLocation>
        <location evidence="1">Secreted</location>
    </subcellularLocation>
</comment>
<evidence type="ECO:0000256" key="5">
    <source>
        <dbReference type="ARBA" id="ARBA00023157"/>
    </source>
</evidence>
<protein>
    <submittedName>
        <fullName evidence="8">Putative niemann-pick type c2</fullName>
    </submittedName>
</protein>
<reference evidence="8" key="1">
    <citation type="journal article" date="2014" name="PLoS Negl. Trop. Dis.">
        <title>An updated insight into the Sialotranscriptome of Triatoma infestans: developmental stage and geographic variations.</title>
        <authorList>
            <person name="Schwarz A."/>
            <person name="Medrano-Mercado N."/>
            <person name="Schaub G.A."/>
            <person name="Struchiner C.J."/>
            <person name="Bargues M.D."/>
            <person name="Levy M.Z."/>
            <person name="Ribeiro J.M."/>
        </authorList>
    </citation>
    <scope>NUCLEOTIDE SEQUENCE</scope>
    <source>
        <strain evidence="8">Chile</strain>
        <tissue evidence="8">Salivary glands</tissue>
    </source>
</reference>
<dbReference type="GO" id="GO:0032934">
    <property type="term" value="F:sterol binding"/>
    <property type="evidence" value="ECO:0007669"/>
    <property type="project" value="InterPro"/>
</dbReference>
<evidence type="ECO:0000256" key="4">
    <source>
        <dbReference type="ARBA" id="ARBA00022729"/>
    </source>
</evidence>
<dbReference type="AlphaFoldDB" id="A0A023EYM7"/>
<comment type="similarity">
    <text evidence="2">Belongs to the NPC2 family.</text>
</comment>
<feature type="domain" description="MD-2-related lipid-recognition" evidence="7">
    <location>
        <begin position="18"/>
        <end position="143"/>
    </location>
</feature>
<accession>A0A023EYM7</accession>
<keyword evidence="4 6" id="KW-0732">Signal</keyword>
<feature type="chain" id="PRO_5012791204" evidence="6">
    <location>
        <begin position="16"/>
        <end position="146"/>
    </location>
</feature>
<dbReference type="EMBL" id="GBBI01005013">
    <property type="protein sequence ID" value="JAC13699.1"/>
    <property type="molecule type" value="mRNA"/>
</dbReference>
<dbReference type="CDD" id="cd00916">
    <property type="entry name" value="Npc2_like"/>
    <property type="match status" value="1"/>
</dbReference>
<dbReference type="PANTHER" id="PTHR11306">
    <property type="entry name" value="NIEMANN PICK TYPE C2 PROTEIN NPC2-RELATED"/>
    <property type="match status" value="1"/>
</dbReference>
<dbReference type="Pfam" id="PF02221">
    <property type="entry name" value="E1_DerP2_DerF2"/>
    <property type="match status" value="1"/>
</dbReference>
<organism evidence="8">
    <name type="scientific">Triatoma infestans</name>
    <name type="common">Assassin bug</name>
    <dbReference type="NCBI Taxonomy" id="30076"/>
    <lineage>
        <taxon>Eukaryota</taxon>
        <taxon>Metazoa</taxon>
        <taxon>Ecdysozoa</taxon>
        <taxon>Arthropoda</taxon>
        <taxon>Hexapoda</taxon>
        <taxon>Insecta</taxon>
        <taxon>Pterygota</taxon>
        <taxon>Neoptera</taxon>
        <taxon>Paraneoptera</taxon>
        <taxon>Hemiptera</taxon>
        <taxon>Heteroptera</taxon>
        <taxon>Panheteroptera</taxon>
        <taxon>Cimicomorpha</taxon>
        <taxon>Reduviidae</taxon>
        <taxon>Triatominae</taxon>
        <taxon>Triatoma</taxon>
    </lineage>
</organism>
<evidence type="ECO:0000256" key="1">
    <source>
        <dbReference type="ARBA" id="ARBA00004613"/>
    </source>
</evidence>
<dbReference type="SMART" id="SM00737">
    <property type="entry name" value="ML"/>
    <property type="match status" value="1"/>
</dbReference>
<evidence type="ECO:0000313" key="8">
    <source>
        <dbReference type="EMBL" id="JAC13699.1"/>
    </source>
</evidence>
<evidence type="ECO:0000256" key="6">
    <source>
        <dbReference type="SAM" id="SignalP"/>
    </source>
</evidence>
<dbReference type="SUPFAM" id="SSF81296">
    <property type="entry name" value="E set domains"/>
    <property type="match status" value="1"/>
</dbReference>
<feature type="signal peptide" evidence="6">
    <location>
        <begin position="1"/>
        <end position="15"/>
    </location>
</feature>
<keyword evidence="5" id="KW-1015">Disulfide bond</keyword>
<dbReference type="Gene3D" id="2.60.40.770">
    <property type="match status" value="1"/>
</dbReference>
<dbReference type="InterPro" id="IPR014756">
    <property type="entry name" value="Ig_E-set"/>
</dbReference>
<evidence type="ECO:0000256" key="3">
    <source>
        <dbReference type="ARBA" id="ARBA00022525"/>
    </source>
</evidence>
<dbReference type="InterPro" id="IPR003172">
    <property type="entry name" value="ML_dom"/>
</dbReference>
<dbReference type="PANTHER" id="PTHR11306:SF68">
    <property type="entry name" value="NPC INTRACELLULAR CHOLESTEROL TRANSPORTER 2"/>
    <property type="match status" value="1"/>
</dbReference>
<dbReference type="FunFam" id="2.60.40.770:FF:000001">
    <property type="entry name" value="NPC intracellular cholesterol transporter 2"/>
    <property type="match status" value="1"/>
</dbReference>
<sequence length="146" mass="15720">LICSLLLILITSINGVIIEDCGSDLGEVTSVTVSNCSESVDDECLFKRGTNVSLSVDFNTKAAITKITVRVYGIILVAALPFPISNPDGCLNSGLVCPLAANDNVTYTATLPVLQDYPRVRVNFVLLLRNEVEESIVCLDFLARIV</sequence>
<dbReference type="InterPro" id="IPR039670">
    <property type="entry name" value="NPC2-like"/>
</dbReference>
<keyword evidence="3" id="KW-0964">Secreted</keyword>
<feature type="non-terminal residue" evidence="8">
    <location>
        <position position="1"/>
    </location>
</feature>
<evidence type="ECO:0000256" key="2">
    <source>
        <dbReference type="ARBA" id="ARBA00006370"/>
    </source>
</evidence>
<name>A0A023EYM7_TRIIF</name>
<evidence type="ECO:0000259" key="7">
    <source>
        <dbReference type="SMART" id="SM00737"/>
    </source>
</evidence>
<proteinExistence type="evidence at transcript level"/>